<dbReference type="AlphaFoldDB" id="A0A3A3GQH0"/>
<dbReference type="PANTHER" id="PTHR32303:SF10">
    <property type="entry name" value="OUTER MEMBRANE PROTEIN ASSEMBLY FACTOR BAMB"/>
    <property type="match status" value="1"/>
</dbReference>
<proteinExistence type="inferred from homology"/>
<dbReference type="OrthoDB" id="9794322at2"/>
<keyword evidence="5 9" id="KW-0732">Signal</keyword>
<dbReference type="Pfam" id="PF13442">
    <property type="entry name" value="Cytochrome_CBB3"/>
    <property type="match status" value="1"/>
</dbReference>
<dbReference type="InterPro" id="IPR011047">
    <property type="entry name" value="Quinoprotein_ADH-like_sf"/>
</dbReference>
<keyword evidence="6" id="KW-0560">Oxidoreductase</keyword>
<feature type="signal peptide" evidence="9">
    <location>
        <begin position="1"/>
        <end position="15"/>
    </location>
</feature>
<sequence>MLLALLAPLAGVALAAPEGATKPAAALDPAVHKGSTLFAQNCAICHLGGVPKAPHPDFFRMSSPKSIIEAMNNGVMKAQASHLSADERRQIAEYLTNTSLSDYKEPPAPIMCEGRAREFDLRKPPQAVGWGYDTRRFVPARLAGLKTDQVRDLKLKWSFAFPEAIRARSQPVVAMGAVFVGSQDGTIYAFDLETGCARWTSRVASEVRTAIVVEPWKAGARPARNPRLYFGDLMGRVYAMDALTGKVLWRERPDDHPNATITGTPALHGDTLYVPVSSLEMSVSLNQDYPCCTFRGSLVALDTRTGALRWKHYTIPTAATEQGKTGAGTPIFAPSGAPVWGSPAVDVKRGLIYHGSGENYQSPADGNSDALFAVDMKTGKRRWHYQLTARDAWNTACMKPGHPSCPAEKGPDTDLSASPLLIDIGGGKQVLVVASKSGTAWGFDPDAPGKPLWRTEVGRGSLQGGVHFGMAVEGTRVFVPIYDSKETAHGGTYSDAGFPGVHALDARTGKIVWRGPVDNRCNGRKDCEPGVSAAATAMPGVIFAGHLDGWLRAYDSASGQVIWQTDTAQAFTTANGAVATGGSMSGPGPAISDGHLIVNSGYGFAFKMPGNALLVYSVDGR</sequence>
<feature type="domain" description="Cytochrome c" evidence="10">
    <location>
        <begin position="29"/>
        <end position="99"/>
    </location>
</feature>
<dbReference type="InterPro" id="IPR002372">
    <property type="entry name" value="PQQ_rpt_dom"/>
</dbReference>
<protein>
    <submittedName>
        <fullName evidence="11">Dehydrogenase</fullName>
    </submittedName>
</protein>
<evidence type="ECO:0000256" key="8">
    <source>
        <dbReference type="PROSITE-ProRule" id="PRU00433"/>
    </source>
</evidence>
<dbReference type="Proteomes" id="UP000266327">
    <property type="component" value="Unassembled WGS sequence"/>
</dbReference>
<evidence type="ECO:0000259" key="10">
    <source>
        <dbReference type="PROSITE" id="PS51007"/>
    </source>
</evidence>
<dbReference type="GO" id="GO:0046872">
    <property type="term" value="F:metal ion binding"/>
    <property type="evidence" value="ECO:0007669"/>
    <property type="project" value="UniProtKB-KW"/>
</dbReference>
<dbReference type="PROSITE" id="PS51007">
    <property type="entry name" value="CYTC"/>
    <property type="match status" value="1"/>
</dbReference>
<dbReference type="InterPro" id="IPR036909">
    <property type="entry name" value="Cyt_c-like_dom_sf"/>
</dbReference>
<evidence type="ECO:0000256" key="6">
    <source>
        <dbReference type="ARBA" id="ARBA00023002"/>
    </source>
</evidence>
<dbReference type="GO" id="GO:0016491">
    <property type="term" value="F:oxidoreductase activity"/>
    <property type="evidence" value="ECO:0007669"/>
    <property type="project" value="UniProtKB-KW"/>
</dbReference>
<dbReference type="Gene3D" id="2.140.10.10">
    <property type="entry name" value="Quinoprotein alcohol dehydrogenase-like superfamily"/>
    <property type="match status" value="2"/>
</dbReference>
<dbReference type="SUPFAM" id="SSF50998">
    <property type="entry name" value="Quinoprotein alcohol dehydrogenase-like"/>
    <property type="match status" value="1"/>
</dbReference>
<organism evidence="11 12">
    <name type="scientific">Noviherbaspirillum sedimenti</name>
    <dbReference type="NCBI Taxonomy" id="2320865"/>
    <lineage>
        <taxon>Bacteria</taxon>
        <taxon>Pseudomonadati</taxon>
        <taxon>Pseudomonadota</taxon>
        <taxon>Betaproteobacteria</taxon>
        <taxon>Burkholderiales</taxon>
        <taxon>Oxalobacteraceae</taxon>
        <taxon>Noviherbaspirillum</taxon>
    </lineage>
</organism>
<evidence type="ECO:0000256" key="9">
    <source>
        <dbReference type="SAM" id="SignalP"/>
    </source>
</evidence>
<evidence type="ECO:0000256" key="4">
    <source>
        <dbReference type="ARBA" id="ARBA00022723"/>
    </source>
</evidence>
<dbReference type="InterPro" id="IPR018391">
    <property type="entry name" value="PQQ_b-propeller_rpt"/>
</dbReference>
<dbReference type="SMART" id="SM00564">
    <property type="entry name" value="PQQ"/>
    <property type="match status" value="6"/>
</dbReference>
<keyword evidence="7 8" id="KW-0408">Iron</keyword>
<feature type="chain" id="PRO_5017382773" evidence="9">
    <location>
        <begin position="16"/>
        <end position="621"/>
    </location>
</feature>
<dbReference type="SUPFAM" id="SSF46626">
    <property type="entry name" value="Cytochrome c"/>
    <property type="match status" value="1"/>
</dbReference>
<gene>
    <name evidence="11" type="ORF">D3878_17825</name>
</gene>
<evidence type="ECO:0000256" key="5">
    <source>
        <dbReference type="ARBA" id="ARBA00022729"/>
    </source>
</evidence>
<accession>A0A3A3GQH0</accession>
<dbReference type="PANTHER" id="PTHR32303">
    <property type="entry name" value="QUINOPROTEIN ALCOHOL DEHYDROGENASE (CYTOCHROME C)"/>
    <property type="match status" value="1"/>
</dbReference>
<dbReference type="GO" id="GO:0020037">
    <property type="term" value="F:heme binding"/>
    <property type="evidence" value="ECO:0007669"/>
    <property type="project" value="InterPro"/>
</dbReference>
<keyword evidence="4 8" id="KW-0479">Metal-binding</keyword>
<reference evidence="12" key="1">
    <citation type="submission" date="2018-09" db="EMBL/GenBank/DDBJ databases">
        <authorList>
            <person name="Zhu H."/>
        </authorList>
    </citation>
    <scope>NUCLEOTIDE SEQUENCE [LARGE SCALE GENOMIC DNA]</scope>
    <source>
        <strain evidence="12">K1S02-23</strain>
    </source>
</reference>
<dbReference type="EMBL" id="QYUQ01000002">
    <property type="protein sequence ID" value="RJG03220.1"/>
    <property type="molecule type" value="Genomic_DNA"/>
</dbReference>
<evidence type="ECO:0000313" key="11">
    <source>
        <dbReference type="EMBL" id="RJG03220.1"/>
    </source>
</evidence>
<evidence type="ECO:0000256" key="7">
    <source>
        <dbReference type="ARBA" id="ARBA00023004"/>
    </source>
</evidence>
<dbReference type="InterPro" id="IPR009056">
    <property type="entry name" value="Cyt_c-like_dom"/>
</dbReference>
<comment type="similarity">
    <text evidence="2">Belongs to the bacterial PQQ dehydrogenase family.</text>
</comment>
<evidence type="ECO:0000256" key="1">
    <source>
        <dbReference type="ARBA" id="ARBA00001931"/>
    </source>
</evidence>
<dbReference type="GO" id="GO:0009055">
    <property type="term" value="F:electron transfer activity"/>
    <property type="evidence" value="ECO:0007669"/>
    <property type="project" value="InterPro"/>
</dbReference>
<keyword evidence="3 8" id="KW-0349">Heme</keyword>
<comment type="cofactor">
    <cofactor evidence="1">
        <name>pyrroloquinoline quinone</name>
        <dbReference type="ChEBI" id="CHEBI:58442"/>
    </cofactor>
</comment>
<evidence type="ECO:0000256" key="2">
    <source>
        <dbReference type="ARBA" id="ARBA00008156"/>
    </source>
</evidence>
<dbReference type="Gene3D" id="1.10.760.10">
    <property type="entry name" value="Cytochrome c-like domain"/>
    <property type="match status" value="1"/>
</dbReference>
<name>A0A3A3GQH0_9BURK</name>
<evidence type="ECO:0000313" key="12">
    <source>
        <dbReference type="Proteomes" id="UP000266327"/>
    </source>
</evidence>
<dbReference type="Pfam" id="PF01011">
    <property type="entry name" value="PQQ"/>
    <property type="match status" value="1"/>
</dbReference>
<keyword evidence="12" id="KW-1185">Reference proteome</keyword>
<evidence type="ECO:0000256" key="3">
    <source>
        <dbReference type="ARBA" id="ARBA00022617"/>
    </source>
</evidence>
<comment type="caution">
    <text evidence="11">The sequence shown here is derived from an EMBL/GenBank/DDBJ whole genome shotgun (WGS) entry which is preliminary data.</text>
</comment>